<keyword evidence="3" id="KW-1185">Reference proteome</keyword>
<keyword evidence="1" id="KW-1133">Transmembrane helix</keyword>
<comment type="caution">
    <text evidence="2">The sequence shown here is derived from an EMBL/GenBank/DDBJ whole genome shotgun (WGS) entry which is preliminary data.</text>
</comment>
<dbReference type="RefSeq" id="WP_310285769.1">
    <property type="nucleotide sequence ID" value="NZ_BAAASX010000002.1"/>
</dbReference>
<accession>A0ABN3F8T1</accession>
<keyword evidence="1" id="KW-0812">Transmembrane</keyword>
<name>A0ABN3F8T1_9ACTN</name>
<dbReference type="Proteomes" id="UP001501584">
    <property type="component" value="Unassembled WGS sequence"/>
</dbReference>
<feature type="transmembrane region" description="Helical" evidence="1">
    <location>
        <begin position="7"/>
        <end position="28"/>
    </location>
</feature>
<sequence length="151" mass="15959">MRVVYRVIAYVIAAEVVLQASFMAYAVFGLGKWIDDGGVLDSAVIESDKMAFDEEVGFMLHGINGQMVIPALALIFLIVSFFAKVKGGVLYAVMALVWVAVQITLGLSGHEIPVLGLFHGIVAFALFGTAFMAGVRAKRPALAPVGGDAAL</sequence>
<dbReference type="EMBL" id="BAAASX010000002">
    <property type="protein sequence ID" value="GAA2323820.1"/>
    <property type="molecule type" value="Genomic_DNA"/>
</dbReference>
<protein>
    <submittedName>
        <fullName evidence="2">Uncharacterized protein</fullName>
    </submittedName>
</protein>
<reference evidence="2 3" key="1">
    <citation type="journal article" date="2019" name="Int. J. Syst. Evol. Microbiol.">
        <title>The Global Catalogue of Microorganisms (GCM) 10K type strain sequencing project: providing services to taxonomists for standard genome sequencing and annotation.</title>
        <authorList>
            <consortium name="The Broad Institute Genomics Platform"/>
            <consortium name="The Broad Institute Genome Sequencing Center for Infectious Disease"/>
            <person name="Wu L."/>
            <person name="Ma J."/>
        </authorList>
    </citation>
    <scope>NUCLEOTIDE SEQUENCE [LARGE SCALE GENOMIC DNA]</scope>
    <source>
        <strain evidence="2 3">JCM 6238</strain>
    </source>
</reference>
<keyword evidence="1" id="KW-0472">Membrane</keyword>
<feature type="transmembrane region" description="Helical" evidence="1">
    <location>
        <begin position="114"/>
        <end position="135"/>
    </location>
</feature>
<evidence type="ECO:0000313" key="2">
    <source>
        <dbReference type="EMBL" id="GAA2323820.1"/>
    </source>
</evidence>
<proteinExistence type="predicted"/>
<feature type="transmembrane region" description="Helical" evidence="1">
    <location>
        <begin position="89"/>
        <end position="108"/>
    </location>
</feature>
<evidence type="ECO:0000256" key="1">
    <source>
        <dbReference type="SAM" id="Phobius"/>
    </source>
</evidence>
<evidence type="ECO:0000313" key="3">
    <source>
        <dbReference type="Proteomes" id="UP001501584"/>
    </source>
</evidence>
<feature type="transmembrane region" description="Helical" evidence="1">
    <location>
        <begin position="58"/>
        <end position="82"/>
    </location>
</feature>
<organism evidence="2 3">
    <name type="scientific">Glycomyces rutgersensis</name>
    <dbReference type="NCBI Taxonomy" id="58115"/>
    <lineage>
        <taxon>Bacteria</taxon>
        <taxon>Bacillati</taxon>
        <taxon>Actinomycetota</taxon>
        <taxon>Actinomycetes</taxon>
        <taxon>Glycomycetales</taxon>
        <taxon>Glycomycetaceae</taxon>
        <taxon>Glycomyces</taxon>
    </lineage>
</organism>
<gene>
    <name evidence="2" type="ORF">GCM10010403_12430</name>
</gene>